<sequence length="132" mass="14774">MVKLLECCTKEAPFICPRGSKYCQIDGVAMESPLGVLFANLFMGSIEEEILKNVQAPQIYCRYIDGIFIKSENNQQIEAIWQQLMDASGLNYTIEHSENGSLPFLDVLVKQGEMSFNTSVYVKASNLGHCLN</sequence>
<dbReference type="EMBL" id="JAWQEG010002319">
    <property type="protein sequence ID" value="KAK3872742.1"/>
    <property type="molecule type" value="Genomic_DNA"/>
</dbReference>
<dbReference type="PANTHER" id="PTHR21301">
    <property type="entry name" value="REVERSE TRANSCRIPTASE"/>
    <property type="match status" value="1"/>
</dbReference>
<evidence type="ECO:0008006" key="3">
    <source>
        <dbReference type="Google" id="ProtNLM"/>
    </source>
</evidence>
<evidence type="ECO:0000313" key="2">
    <source>
        <dbReference type="Proteomes" id="UP001286313"/>
    </source>
</evidence>
<proteinExistence type="predicted"/>
<reference evidence="1" key="1">
    <citation type="submission" date="2023-10" db="EMBL/GenBank/DDBJ databases">
        <title>Genome assemblies of two species of porcelain crab, Petrolisthes cinctipes and Petrolisthes manimaculis (Anomura: Porcellanidae).</title>
        <authorList>
            <person name="Angst P."/>
        </authorList>
    </citation>
    <scope>NUCLEOTIDE SEQUENCE</scope>
    <source>
        <strain evidence="1">PB745_01</strain>
        <tissue evidence="1">Gill</tissue>
    </source>
</reference>
<name>A0AAE1FEK6_PETCI</name>
<protein>
    <recommendedName>
        <fullName evidence="3">Reverse transcriptase domain-containing protein</fullName>
    </recommendedName>
</protein>
<accession>A0AAE1FEK6</accession>
<evidence type="ECO:0000313" key="1">
    <source>
        <dbReference type="EMBL" id="KAK3872742.1"/>
    </source>
</evidence>
<dbReference type="PANTHER" id="PTHR21301:SF10">
    <property type="entry name" value="REVERSE TRANSCRIPTASE DOMAIN-CONTAINING PROTEIN"/>
    <property type="match status" value="1"/>
</dbReference>
<gene>
    <name evidence="1" type="ORF">Pcinc_022198</name>
</gene>
<comment type="caution">
    <text evidence="1">The sequence shown here is derived from an EMBL/GenBank/DDBJ whole genome shotgun (WGS) entry which is preliminary data.</text>
</comment>
<dbReference type="Proteomes" id="UP001286313">
    <property type="component" value="Unassembled WGS sequence"/>
</dbReference>
<keyword evidence="2" id="KW-1185">Reference proteome</keyword>
<dbReference type="AlphaFoldDB" id="A0AAE1FEK6"/>
<organism evidence="1 2">
    <name type="scientific">Petrolisthes cinctipes</name>
    <name type="common">Flat porcelain crab</name>
    <dbReference type="NCBI Taxonomy" id="88211"/>
    <lineage>
        <taxon>Eukaryota</taxon>
        <taxon>Metazoa</taxon>
        <taxon>Ecdysozoa</taxon>
        <taxon>Arthropoda</taxon>
        <taxon>Crustacea</taxon>
        <taxon>Multicrustacea</taxon>
        <taxon>Malacostraca</taxon>
        <taxon>Eumalacostraca</taxon>
        <taxon>Eucarida</taxon>
        <taxon>Decapoda</taxon>
        <taxon>Pleocyemata</taxon>
        <taxon>Anomura</taxon>
        <taxon>Galatheoidea</taxon>
        <taxon>Porcellanidae</taxon>
        <taxon>Petrolisthes</taxon>
    </lineage>
</organism>